<sequence>MSAAGPGPAPDSRPILITGGAGFVGANLADRLAAEGRTVIVYDALARAGVERNLAWLSERHGDRIVPVIADIRDRDELARAAREVGAVFHFAAQVAVTTSLTAPRDDMEVNLGGTLNLLEALRARGEAVPLLFASTNKVYGGLPDVSLSLAGEAYLPEDPRLRERGIGEDRPLDFHTPYGCSKGAADAYVLDYARTYGLPTVVMRMSCIYGPRQMGNEDQGWVAHFLIRALKGEPITFYGDGRQVRDILHVDDCVAAYRAALARIDRVAGRAFNLGGGPANAVSLRGLIAHAGQLLGRDITIETGPWRPGDQRYYVSDPSRAIEALGLDRPLPWREGVAQLAGWLAERAGEAGEPRAAAEPASRRQPEIAL</sequence>
<evidence type="ECO:0000256" key="3">
    <source>
        <dbReference type="SAM" id="MobiDB-lite"/>
    </source>
</evidence>
<dbReference type="Gene3D" id="3.40.50.720">
    <property type="entry name" value="NAD(P)-binding Rossmann-like Domain"/>
    <property type="match status" value="1"/>
</dbReference>
<comment type="similarity">
    <text evidence="2">Belongs to the NAD(P)-dependent epimerase/dehydratase family.</text>
</comment>
<dbReference type="Pfam" id="PF01370">
    <property type="entry name" value="Epimerase"/>
    <property type="match status" value="1"/>
</dbReference>
<evidence type="ECO:0000256" key="2">
    <source>
        <dbReference type="ARBA" id="ARBA00007637"/>
    </source>
</evidence>
<accession>A0A833J8E7</accession>
<comment type="pathway">
    <text evidence="1">Bacterial outer membrane biogenesis; LPS O-antigen biosynthesis.</text>
</comment>
<proteinExistence type="inferred from homology"/>
<dbReference type="InterPro" id="IPR036291">
    <property type="entry name" value="NAD(P)-bd_dom_sf"/>
</dbReference>
<dbReference type="EMBL" id="WEKV01000006">
    <property type="protein sequence ID" value="KAB7786746.1"/>
    <property type="molecule type" value="Genomic_DNA"/>
</dbReference>
<evidence type="ECO:0000313" key="6">
    <source>
        <dbReference type="Proteomes" id="UP000469949"/>
    </source>
</evidence>
<evidence type="ECO:0000256" key="1">
    <source>
        <dbReference type="ARBA" id="ARBA00005125"/>
    </source>
</evidence>
<dbReference type="SUPFAM" id="SSF51735">
    <property type="entry name" value="NAD(P)-binding Rossmann-fold domains"/>
    <property type="match status" value="1"/>
</dbReference>
<reference evidence="5 6" key="1">
    <citation type="submission" date="2019-10" db="EMBL/GenBank/DDBJ databases">
        <title>Draft Genome Sequence of the Caffeine Degrading Methylotroph Methylorubrum populi PINKEL.</title>
        <authorList>
            <person name="Dawson S.C."/>
            <person name="Zhang X."/>
            <person name="Wright M.E."/>
            <person name="Sharma G."/>
            <person name="Langner J.T."/>
            <person name="Ditty J.L."/>
            <person name="Subuyuj G.A."/>
        </authorList>
    </citation>
    <scope>NUCLEOTIDE SEQUENCE [LARGE SCALE GENOMIC DNA]</scope>
    <source>
        <strain evidence="5 6">Pinkel</strain>
    </source>
</reference>
<dbReference type="InterPro" id="IPR001509">
    <property type="entry name" value="Epimerase_deHydtase"/>
</dbReference>
<name>A0A833J8E7_9HYPH</name>
<feature type="compositionally biased region" description="Basic and acidic residues" evidence="3">
    <location>
        <begin position="362"/>
        <end position="371"/>
    </location>
</feature>
<evidence type="ECO:0000313" key="5">
    <source>
        <dbReference type="EMBL" id="KAB7786746.1"/>
    </source>
</evidence>
<organism evidence="5 6">
    <name type="scientific">Methylorubrum populi</name>
    <dbReference type="NCBI Taxonomy" id="223967"/>
    <lineage>
        <taxon>Bacteria</taxon>
        <taxon>Pseudomonadati</taxon>
        <taxon>Pseudomonadota</taxon>
        <taxon>Alphaproteobacteria</taxon>
        <taxon>Hyphomicrobiales</taxon>
        <taxon>Methylobacteriaceae</taxon>
        <taxon>Methylorubrum</taxon>
    </lineage>
</organism>
<comment type="caution">
    <text evidence="5">The sequence shown here is derived from an EMBL/GenBank/DDBJ whole genome shotgun (WGS) entry which is preliminary data.</text>
</comment>
<feature type="domain" description="NAD-dependent epimerase/dehydratase" evidence="4">
    <location>
        <begin position="15"/>
        <end position="276"/>
    </location>
</feature>
<protein>
    <submittedName>
        <fullName evidence="5">Nucleoside-diphosphate-sugar epimerase</fullName>
    </submittedName>
</protein>
<dbReference type="AlphaFoldDB" id="A0A833J8E7"/>
<dbReference type="Proteomes" id="UP000469949">
    <property type="component" value="Unassembled WGS sequence"/>
</dbReference>
<evidence type="ECO:0000259" key="4">
    <source>
        <dbReference type="Pfam" id="PF01370"/>
    </source>
</evidence>
<feature type="region of interest" description="Disordered" evidence="3">
    <location>
        <begin position="352"/>
        <end position="371"/>
    </location>
</feature>
<gene>
    <name evidence="5" type="ORF">F8B43_1100</name>
</gene>
<dbReference type="RefSeq" id="WP_152276256.1">
    <property type="nucleotide sequence ID" value="NZ_WEKV01000006.1"/>
</dbReference>
<dbReference type="PANTHER" id="PTHR43000">
    <property type="entry name" value="DTDP-D-GLUCOSE 4,6-DEHYDRATASE-RELATED"/>
    <property type="match status" value="1"/>
</dbReference>